<reference evidence="1" key="1">
    <citation type="submission" date="2020-11" db="EMBL/GenBank/DDBJ databases">
        <title>Connecting structure to function with the recovery of over 1000 high-quality activated sludge metagenome-assembled genomes encoding full-length rRNA genes using long-read sequencing.</title>
        <authorList>
            <person name="Singleton C.M."/>
            <person name="Petriglieri F."/>
            <person name="Kristensen J.M."/>
            <person name="Kirkegaard R.H."/>
            <person name="Michaelsen T.Y."/>
            <person name="Andersen M.H."/>
            <person name="Karst S.M."/>
            <person name="Dueholm M.S."/>
            <person name="Nielsen P.H."/>
            <person name="Albertsen M."/>
        </authorList>
    </citation>
    <scope>NUCLEOTIDE SEQUENCE</scope>
    <source>
        <strain evidence="1">Fred_18-Q3-R57-64_BAT3C.431</strain>
    </source>
</reference>
<sequence length="102" mass="11172">MSDKKIAIKIHAHPEEGEVLAVADATLIGKIIEEGKLQLHVSDRFYNGEIITPQELEEKLQECGNINLVGTHAFSVAQKMGLVSEKGVKRIAGVPYACIYKV</sequence>
<evidence type="ECO:0000313" key="1">
    <source>
        <dbReference type="EMBL" id="QQR92553.1"/>
    </source>
</evidence>
<gene>
    <name evidence="1" type="ORF">IPJ89_05405</name>
</gene>
<organism evidence="1">
    <name type="scientific">Candidatus Iainarchaeum sp</name>
    <dbReference type="NCBI Taxonomy" id="3101447"/>
    <lineage>
        <taxon>Archaea</taxon>
        <taxon>Candidatus Iainarchaeota</taxon>
        <taxon>Candidatus Iainarchaeia</taxon>
        <taxon>Candidatus Iainarchaeales</taxon>
        <taxon>Candidatus Iainarchaeaceae</taxon>
        <taxon>Candidatus Iainarchaeum</taxon>
    </lineage>
</organism>
<dbReference type="Proteomes" id="UP000596004">
    <property type="component" value="Chromosome"/>
</dbReference>
<protein>
    <submittedName>
        <fullName evidence="1">DUF424 family protein</fullName>
    </submittedName>
</protein>
<dbReference type="EMBL" id="CP064981">
    <property type="protein sequence ID" value="QQR92553.1"/>
    <property type="molecule type" value="Genomic_DNA"/>
</dbReference>
<dbReference type="InterPro" id="IPR007355">
    <property type="entry name" value="DUF424"/>
</dbReference>
<dbReference type="Pfam" id="PF04242">
    <property type="entry name" value="DUF424"/>
    <property type="match status" value="1"/>
</dbReference>
<dbReference type="Gene3D" id="3.30.1860.10">
    <property type="entry name" value="uncharacterized conserved protein from methanopyrus kandleri domain like"/>
    <property type="match status" value="1"/>
</dbReference>
<proteinExistence type="predicted"/>
<dbReference type="AlphaFoldDB" id="A0A7T9DJM1"/>
<accession>A0A7T9DJM1</accession>
<name>A0A7T9DJM1_9ARCH</name>